<comment type="caution">
    <text evidence="1">The sequence shown here is derived from an EMBL/GenBank/DDBJ whole genome shotgun (WGS) entry which is preliminary data.</text>
</comment>
<dbReference type="Proteomes" id="UP001590950">
    <property type="component" value="Unassembled WGS sequence"/>
</dbReference>
<organism evidence="1 2">
    <name type="scientific">Stereocaulon virgatum</name>
    <dbReference type="NCBI Taxonomy" id="373712"/>
    <lineage>
        <taxon>Eukaryota</taxon>
        <taxon>Fungi</taxon>
        <taxon>Dikarya</taxon>
        <taxon>Ascomycota</taxon>
        <taxon>Pezizomycotina</taxon>
        <taxon>Lecanoromycetes</taxon>
        <taxon>OSLEUM clade</taxon>
        <taxon>Lecanoromycetidae</taxon>
        <taxon>Lecanorales</taxon>
        <taxon>Lecanorineae</taxon>
        <taxon>Stereocaulaceae</taxon>
        <taxon>Stereocaulon</taxon>
    </lineage>
</organism>
<gene>
    <name evidence="1" type="ORF">N7G274_009192</name>
</gene>
<keyword evidence="2" id="KW-1185">Reference proteome</keyword>
<proteinExistence type="predicted"/>
<dbReference type="EMBL" id="JBEFKJ010000035">
    <property type="protein sequence ID" value="KAL2037973.1"/>
    <property type="molecule type" value="Genomic_DNA"/>
</dbReference>
<accession>A0ABR4A3R0</accession>
<protein>
    <submittedName>
        <fullName evidence="1">Uncharacterized protein</fullName>
    </submittedName>
</protein>
<name>A0ABR4A3R0_9LECA</name>
<evidence type="ECO:0000313" key="1">
    <source>
        <dbReference type="EMBL" id="KAL2037973.1"/>
    </source>
</evidence>
<sequence>MDIHDQIVQQLCDWMSVSSDRQKNLEAASLTAICRNVIEMDDIHCLSDWYNFLDSLQLWVLRGSVNANEISNLFSKSSHLFSINLPSSILPLPESSHSNLL</sequence>
<reference evidence="1 2" key="1">
    <citation type="submission" date="2024-09" db="EMBL/GenBank/DDBJ databases">
        <title>Rethinking Asexuality: The Enigmatic Case of Functional Sexual Genes in Lepraria (Stereocaulaceae).</title>
        <authorList>
            <person name="Doellman M."/>
            <person name="Sun Y."/>
            <person name="Barcenas-Pena A."/>
            <person name="Lumbsch H.T."/>
            <person name="Grewe F."/>
        </authorList>
    </citation>
    <scope>NUCLEOTIDE SEQUENCE [LARGE SCALE GENOMIC DNA]</scope>
    <source>
        <strain evidence="1 2">Mercado 3170</strain>
    </source>
</reference>
<evidence type="ECO:0000313" key="2">
    <source>
        <dbReference type="Proteomes" id="UP001590950"/>
    </source>
</evidence>